<keyword evidence="2" id="KW-0732">Signal</keyword>
<sequence>MARNWVAGMAALALSLAAVPAAAASPRPALPVEITAVDTGHLTLQAAGGHGRLLELPWSQVHLRALAYPAGPGSLLPGEEGIWLGGSGDGKRPHTLLLLPAARGRLVRRLDGWGLDAGKGPPLALDLAHARQAGLPTLTAGHPADAFGVRTGSRVVVTLLAAPPRRVDTTVQAVANGRLTLQAADGRRWTLDLAQQPPELVPELARLQPGQPVALLLDPAGGTPLLAVPHPPWPQLGRREAGLGLPAPRPPAARE</sequence>
<feature type="region of interest" description="Disordered" evidence="1">
    <location>
        <begin position="229"/>
        <end position="255"/>
    </location>
</feature>
<evidence type="ECO:0008006" key="5">
    <source>
        <dbReference type="Google" id="ProtNLM"/>
    </source>
</evidence>
<accession>A0A6F8ZE66</accession>
<evidence type="ECO:0000256" key="2">
    <source>
        <dbReference type="SAM" id="SignalP"/>
    </source>
</evidence>
<keyword evidence="4" id="KW-1185">Reference proteome</keyword>
<dbReference type="KEGG" id="hfv:R50_0715"/>
<evidence type="ECO:0000313" key="4">
    <source>
        <dbReference type="Proteomes" id="UP000503399"/>
    </source>
</evidence>
<protein>
    <recommendedName>
        <fullName evidence="5">DUF5666 domain-containing protein</fullName>
    </recommendedName>
</protein>
<organism evidence="3 4">
    <name type="scientific">Candidatus Hydrogenisulfobacillus filiaventi</name>
    <dbReference type="NCBI Taxonomy" id="2707344"/>
    <lineage>
        <taxon>Bacteria</taxon>
        <taxon>Bacillati</taxon>
        <taxon>Bacillota</taxon>
        <taxon>Clostridia</taxon>
        <taxon>Eubacteriales</taxon>
        <taxon>Clostridiales Family XVII. Incertae Sedis</taxon>
        <taxon>Candidatus Hydrogenisulfobacillus</taxon>
    </lineage>
</organism>
<reference evidence="3 4" key="1">
    <citation type="submission" date="2020-02" db="EMBL/GenBank/DDBJ databases">
        <authorList>
            <person name="Hogendoorn C."/>
        </authorList>
    </citation>
    <scope>NUCLEOTIDE SEQUENCE [LARGE SCALE GENOMIC DNA]</scope>
    <source>
        <strain evidence="3">R501</strain>
    </source>
</reference>
<proteinExistence type="predicted"/>
<feature type="signal peptide" evidence="2">
    <location>
        <begin position="1"/>
        <end position="23"/>
    </location>
</feature>
<dbReference type="EMBL" id="LR778114">
    <property type="protein sequence ID" value="CAB1128221.1"/>
    <property type="molecule type" value="Genomic_DNA"/>
</dbReference>
<feature type="chain" id="PRO_5026264763" description="DUF5666 domain-containing protein" evidence="2">
    <location>
        <begin position="24"/>
        <end position="255"/>
    </location>
</feature>
<evidence type="ECO:0000313" key="3">
    <source>
        <dbReference type="EMBL" id="CAB1128221.1"/>
    </source>
</evidence>
<name>A0A6F8ZE66_9FIRM</name>
<dbReference type="Proteomes" id="UP000503399">
    <property type="component" value="Chromosome"/>
</dbReference>
<dbReference type="AlphaFoldDB" id="A0A6F8ZE66"/>
<gene>
    <name evidence="3" type="ORF">R50_0715</name>
</gene>
<evidence type="ECO:0000256" key="1">
    <source>
        <dbReference type="SAM" id="MobiDB-lite"/>
    </source>
</evidence>